<protein>
    <recommendedName>
        <fullName evidence="4">Lipoprotein</fullName>
    </recommendedName>
</protein>
<keyword evidence="3" id="KW-1185">Reference proteome</keyword>
<proteinExistence type="predicted"/>
<dbReference type="RefSeq" id="WP_232185664.1">
    <property type="nucleotide sequence ID" value="NZ_JAIOAP010000005.1"/>
</dbReference>
<accession>A0ABV1KS91</accession>
<gene>
    <name evidence="2" type="ORF">QJS35_11235</name>
</gene>
<dbReference type="EMBL" id="JASKHM010000005">
    <property type="protein sequence ID" value="MEQ4482969.1"/>
    <property type="molecule type" value="Genomic_DNA"/>
</dbReference>
<comment type="caution">
    <text evidence="2">The sequence shown here is derived from an EMBL/GenBank/DDBJ whole genome shotgun (WGS) entry which is preliminary data.</text>
</comment>
<dbReference type="Proteomes" id="UP001493487">
    <property type="component" value="Unassembled WGS sequence"/>
</dbReference>
<evidence type="ECO:0000313" key="2">
    <source>
        <dbReference type="EMBL" id="MEQ4482969.1"/>
    </source>
</evidence>
<dbReference type="PROSITE" id="PS51257">
    <property type="entry name" value="PROKAR_LIPOPROTEIN"/>
    <property type="match status" value="1"/>
</dbReference>
<name>A0ABV1KS91_9BACL</name>
<feature type="compositionally biased region" description="Low complexity" evidence="1">
    <location>
        <begin position="359"/>
        <end position="381"/>
    </location>
</feature>
<evidence type="ECO:0008006" key="4">
    <source>
        <dbReference type="Google" id="ProtNLM"/>
    </source>
</evidence>
<reference evidence="2 3" key="1">
    <citation type="journal article" date="2023" name="Genome Announc.">
        <title>Pan-Genome Analyses of the Genus Cohnella and Proposal of the Novel Species Cohnella silvisoli sp. nov., Isolated from Forest Soil.</title>
        <authorList>
            <person name="Wang C."/>
            <person name="Mao L."/>
            <person name="Bao G."/>
            <person name="Zhu H."/>
        </authorList>
    </citation>
    <scope>NUCLEOTIDE SEQUENCE [LARGE SCALE GENOMIC DNA]</scope>
    <source>
        <strain evidence="2 3">NL03-T5-1</strain>
    </source>
</reference>
<evidence type="ECO:0000313" key="3">
    <source>
        <dbReference type="Proteomes" id="UP001493487"/>
    </source>
</evidence>
<evidence type="ECO:0000256" key="1">
    <source>
        <dbReference type="SAM" id="MobiDB-lite"/>
    </source>
</evidence>
<feature type="region of interest" description="Disordered" evidence="1">
    <location>
        <begin position="357"/>
        <end position="381"/>
    </location>
</feature>
<organism evidence="2 3">
    <name type="scientific">Cohnella silvisoli</name>
    <dbReference type="NCBI Taxonomy" id="2873699"/>
    <lineage>
        <taxon>Bacteria</taxon>
        <taxon>Bacillati</taxon>
        <taxon>Bacillota</taxon>
        <taxon>Bacilli</taxon>
        <taxon>Bacillales</taxon>
        <taxon>Paenibacillaceae</taxon>
        <taxon>Cohnella</taxon>
    </lineage>
</organism>
<sequence length="381" mass="41632">MFKSKLGFVVLSILLTVAIVLSGCTKDKSPKEALQSSMSKSAEMKSYNFKGNMKFEDINFPQEDMSANEAAAVINTLKSAELSWTGAYRADPLLMEINLQLALKGDLAVTFNVPIVMTGEKVWVKIPNIPMLPIPEDVVGKFVELDLKKLAEESGQTLPSMDVGKSQKLINDVLAIVFKNVEEKDYMTEIKVKDAGLPADVDVNQVVQFHMDKSQIEPFVNTVIDKIAPEIIDLLSKNEDYRNLLQLKQQDLDDAKKALSDVKSGEVADGLAEMKKELKSLEIKSNIGFDKKEYPVYTDATIKAAIESADLTGSMGIKVVSQITGINSEVKFEIGEPKGADVIPMDQLEEKLGGMFGRSMDGLDGTDGSTSTDGTDSTESN</sequence>